<name>A0A9D9J0M9_9BACT</name>
<reference evidence="4" key="2">
    <citation type="journal article" date="2021" name="PeerJ">
        <title>Extensive microbial diversity within the chicken gut microbiome revealed by metagenomics and culture.</title>
        <authorList>
            <person name="Gilroy R."/>
            <person name="Ravi A."/>
            <person name="Getino M."/>
            <person name="Pursley I."/>
            <person name="Horton D.L."/>
            <person name="Alikhan N.F."/>
            <person name="Baker D."/>
            <person name="Gharbi K."/>
            <person name="Hall N."/>
            <person name="Watson M."/>
            <person name="Adriaenssens E.M."/>
            <person name="Foster-Nyarko E."/>
            <person name="Jarju S."/>
            <person name="Secka A."/>
            <person name="Antonio M."/>
            <person name="Oren A."/>
            <person name="Chaudhuri R.R."/>
            <person name="La Ragione R."/>
            <person name="Hildebrand F."/>
            <person name="Pallen M.J."/>
        </authorList>
    </citation>
    <scope>NUCLEOTIDE SEQUENCE</scope>
    <source>
        <strain evidence="4">B3-2255</strain>
    </source>
</reference>
<dbReference type="InterPro" id="IPR036979">
    <property type="entry name" value="CM_dom_sf"/>
</dbReference>
<reference evidence="4" key="1">
    <citation type="submission" date="2020-10" db="EMBL/GenBank/DDBJ databases">
        <authorList>
            <person name="Gilroy R."/>
        </authorList>
    </citation>
    <scope>NUCLEOTIDE SEQUENCE</scope>
    <source>
        <strain evidence="4">B3-2255</strain>
    </source>
</reference>
<organism evidence="4 5">
    <name type="scientific">Candidatus Merdivivens faecigallinarum</name>
    <dbReference type="NCBI Taxonomy" id="2840871"/>
    <lineage>
        <taxon>Bacteria</taxon>
        <taxon>Pseudomonadati</taxon>
        <taxon>Bacteroidota</taxon>
        <taxon>Bacteroidia</taxon>
        <taxon>Bacteroidales</taxon>
        <taxon>Muribaculaceae</taxon>
        <taxon>Muribaculaceae incertae sedis</taxon>
        <taxon>Candidatus Merdivivens</taxon>
    </lineage>
</organism>
<dbReference type="SMART" id="SM00830">
    <property type="entry name" value="CM_2"/>
    <property type="match status" value="1"/>
</dbReference>
<dbReference type="InterPro" id="IPR052899">
    <property type="entry name" value="Class-I_DAHP_synthase"/>
</dbReference>
<dbReference type="GO" id="GO:0016740">
    <property type="term" value="F:transferase activity"/>
    <property type="evidence" value="ECO:0007669"/>
    <property type="project" value="UniProtKB-KW"/>
</dbReference>
<dbReference type="SUPFAM" id="SSF51569">
    <property type="entry name" value="Aldolase"/>
    <property type="match status" value="1"/>
</dbReference>
<gene>
    <name evidence="4" type="ORF">IAC87_05870</name>
</gene>
<dbReference type="InterPro" id="IPR006218">
    <property type="entry name" value="DAHP1/KDSA"/>
</dbReference>
<dbReference type="Gene3D" id="1.20.59.10">
    <property type="entry name" value="Chorismate mutase"/>
    <property type="match status" value="1"/>
</dbReference>
<evidence type="ECO:0000259" key="3">
    <source>
        <dbReference type="PROSITE" id="PS51168"/>
    </source>
</evidence>
<dbReference type="AlphaFoldDB" id="A0A9D9J0M9"/>
<dbReference type="PANTHER" id="PTHR43018">
    <property type="entry name" value="PHOSPHO-2-DEHYDRO-3-DEOXYHEPTONATE ALDOLASE"/>
    <property type="match status" value="1"/>
</dbReference>
<evidence type="ECO:0000256" key="1">
    <source>
        <dbReference type="ARBA" id="ARBA00012404"/>
    </source>
</evidence>
<dbReference type="GO" id="GO:0046417">
    <property type="term" value="P:chorismate metabolic process"/>
    <property type="evidence" value="ECO:0007669"/>
    <property type="project" value="InterPro"/>
</dbReference>
<dbReference type="InterPro" id="IPR036263">
    <property type="entry name" value="Chorismate_II_sf"/>
</dbReference>
<keyword evidence="2" id="KW-0808">Transferase</keyword>
<dbReference type="SUPFAM" id="SSF48600">
    <property type="entry name" value="Chorismate mutase II"/>
    <property type="match status" value="1"/>
</dbReference>
<comment type="caution">
    <text evidence="4">The sequence shown here is derived from an EMBL/GenBank/DDBJ whole genome shotgun (WGS) entry which is preliminary data.</text>
</comment>
<proteinExistence type="predicted"/>
<evidence type="ECO:0000256" key="2">
    <source>
        <dbReference type="ARBA" id="ARBA00022679"/>
    </source>
</evidence>
<evidence type="ECO:0000313" key="4">
    <source>
        <dbReference type="EMBL" id="MBO8482055.1"/>
    </source>
</evidence>
<dbReference type="EC" id="5.4.99.5" evidence="1"/>
<protein>
    <recommendedName>
        <fullName evidence="1">chorismate mutase</fullName>
        <ecNumber evidence="1">5.4.99.5</ecNumber>
    </recommendedName>
</protein>
<sequence>MDCSGLAVVAGPCSAESREQVLRTAEALGKAGISLFRAGVWKPRTRPGNFEGAGDSALPWLAEARAVTGMKVGTEVASGKHVEAVLGAGLDFVWIGARTVTNPFLVQEIADSLKGADIPVFIKNPVNPDLELWAGAIERIRHSGIGRIAAVHRGVTSYSRIIYRNDPHWQMAIALRLRFPALPMFCDPSHIAGDRKYVGEIAAKAMDLDFDGLFIESHIEPREALSDAAQQLTPDDLSSLLLSIRPKENRCAGSPYRESIDQLRAKIDEIDDSLVSLLAERMETSGKIGSYKRRGSIPILQGSRWDAVLERVVKQAEAYGLDTGFVTDVFNRIHRASIERQEHCGDD</sequence>
<evidence type="ECO:0000313" key="5">
    <source>
        <dbReference type="Proteomes" id="UP000823772"/>
    </source>
</evidence>
<dbReference type="PANTHER" id="PTHR43018:SF1">
    <property type="entry name" value="PROTEIN AROA(G)"/>
    <property type="match status" value="1"/>
</dbReference>
<dbReference type="Pfam" id="PF00793">
    <property type="entry name" value="DAHP_synth_1"/>
    <property type="match status" value="1"/>
</dbReference>
<dbReference type="Gene3D" id="3.20.20.70">
    <property type="entry name" value="Aldolase class I"/>
    <property type="match status" value="1"/>
</dbReference>
<dbReference type="Proteomes" id="UP000823772">
    <property type="component" value="Unassembled WGS sequence"/>
</dbReference>
<dbReference type="GO" id="GO:0004106">
    <property type="term" value="F:chorismate mutase activity"/>
    <property type="evidence" value="ECO:0007669"/>
    <property type="project" value="UniProtKB-EC"/>
</dbReference>
<feature type="domain" description="Chorismate mutase" evidence="3">
    <location>
        <begin position="254"/>
        <end position="345"/>
    </location>
</feature>
<accession>A0A9D9J0M9</accession>
<dbReference type="PROSITE" id="PS51168">
    <property type="entry name" value="CHORISMATE_MUT_2"/>
    <property type="match status" value="1"/>
</dbReference>
<dbReference type="EMBL" id="JADILY010000124">
    <property type="protein sequence ID" value="MBO8482055.1"/>
    <property type="molecule type" value="Genomic_DNA"/>
</dbReference>
<dbReference type="InterPro" id="IPR002701">
    <property type="entry name" value="CM_II_prokaryot"/>
</dbReference>
<dbReference type="InterPro" id="IPR013785">
    <property type="entry name" value="Aldolase_TIM"/>
</dbReference>
<dbReference type="Pfam" id="PF01817">
    <property type="entry name" value="CM_2"/>
    <property type="match status" value="1"/>
</dbReference>